<dbReference type="Gene3D" id="3.90.190.10">
    <property type="entry name" value="Protein tyrosine phosphatase superfamily"/>
    <property type="match status" value="1"/>
</dbReference>
<dbReference type="PROSITE" id="PS50056">
    <property type="entry name" value="TYR_PHOSPHATASE_2"/>
    <property type="match status" value="1"/>
</dbReference>
<dbReference type="Pfam" id="PF14566">
    <property type="entry name" value="PTPlike_phytase"/>
    <property type="match status" value="1"/>
</dbReference>
<name>A0A162KYV9_9CLOT</name>
<dbReference type="InterPro" id="IPR000387">
    <property type="entry name" value="Tyr_Pase_dom"/>
</dbReference>
<dbReference type="InterPro" id="IPR029021">
    <property type="entry name" value="Prot-tyrosine_phosphatase-like"/>
</dbReference>
<evidence type="ECO:0000313" key="2">
    <source>
        <dbReference type="EMBL" id="OAA88862.1"/>
    </source>
</evidence>
<evidence type="ECO:0000259" key="1">
    <source>
        <dbReference type="PROSITE" id="PS50056"/>
    </source>
</evidence>
<evidence type="ECO:0000313" key="3">
    <source>
        <dbReference type="Proteomes" id="UP000077407"/>
    </source>
</evidence>
<dbReference type="SMART" id="SM01301">
    <property type="entry name" value="PTPlike_phytase"/>
    <property type="match status" value="1"/>
</dbReference>
<dbReference type="Gene3D" id="3.30.70.1690">
    <property type="match status" value="1"/>
</dbReference>
<protein>
    <submittedName>
        <fullName evidence="2">Effector protein hopD2</fullName>
        <ecNumber evidence="2">3.1.3.48</ecNumber>
    </submittedName>
</protein>
<dbReference type="InterPro" id="IPR016130">
    <property type="entry name" value="Tyr_Pase_AS"/>
</dbReference>
<dbReference type="PATRIC" id="fig|1538.10.peg.2200"/>
<dbReference type="RefSeq" id="WP_063555262.1">
    <property type="nucleotide sequence ID" value="NZ_LITT01000015.1"/>
</dbReference>
<dbReference type="SUPFAM" id="SSF52799">
    <property type="entry name" value="(Phosphotyrosine protein) phosphatases II"/>
    <property type="match status" value="1"/>
</dbReference>
<comment type="caution">
    <text evidence="2">The sequence shown here is derived from an EMBL/GenBank/DDBJ whole genome shotgun (WGS) entry which is preliminary data.</text>
</comment>
<dbReference type="Proteomes" id="UP000077407">
    <property type="component" value="Unassembled WGS sequence"/>
</dbReference>
<gene>
    <name evidence="2" type="primary">hopD2_1</name>
    <name evidence="2" type="ORF">WY13_01753</name>
</gene>
<reference evidence="2 3" key="1">
    <citation type="journal article" date="2015" name="Biotechnol. Bioeng.">
        <title>Genome sequence and phenotypic characterization of Caulobacter segnis.</title>
        <authorList>
            <person name="Patel S."/>
            <person name="Fletcher B."/>
            <person name="Scott D.C."/>
            <person name="Ely B."/>
        </authorList>
    </citation>
    <scope>NUCLEOTIDE SEQUENCE [LARGE SCALE GENOMIC DNA]</scope>
    <source>
        <strain evidence="2 3">ERI-2</strain>
    </source>
</reference>
<accession>A0A162KYV9</accession>
<dbReference type="EC" id="3.1.3.48" evidence="2"/>
<dbReference type="OrthoDB" id="21920at2"/>
<sequence>MKKKLSIFMCTMFLVSLLGVPIVYSKEVTGMQSENVQLKQIQNKNVQLKIDSKRKDKLPKRFRKTTDNIKTYGKSINLKGLSSLNASGSAQFTGQNIKMVKEEIGDVPILVVDLREESHGFINDLAVSWVGEEKNNGNKGLTKEQVLKDESERLKGIKLNEELDIDKKEIIPTKVQDERELVEENKMSYVRIPVTDTEGPTDEMVDYFISIVKKTPPGTWMHFHCKAGIGRTTTFMTMYDIMKNAKDVSLEDIMERQILLGGKNLLKPSYKVGSKSSERSEFIKKFYEYAKENKDNFNTSWSQWLKNNKDSVKDLD</sequence>
<dbReference type="EMBL" id="LITT01000015">
    <property type="protein sequence ID" value="OAA88862.1"/>
    <property type="molecule type" value="Genomic_DNA"/>
</dbReference>
<keyword evidence="2" id="KW-0378">Hydrolase</keyword>
<feature type="domain" description="Tyrosine specific protein phosphatases" evidence="1">
    <location>
        <begin position="206"/>
        <end position="255"/>
    </location>
</feature>
<dbReference type="GO" id="GO:0004725">
    <property type="term" value="F:protein tyrosine phosphatase activity"/>
    <property type="evidence" value="ECO:0007669"/>
    <property type="project" value="UniProtKB-EC"/>
</dbReference>
<organism evidence="2 3">
    <name type="scientific">Clostridium ljungdahlii</name>
    <dbReference type="NCBI Taxonomy" id="1538"/>
    <lineage>
        <taxon>Bacteria</taxon>
        <taxon>Bacillati</taxon>
        <taxon>Bacillota</taxon>
        <taxon>Clostridia</taxon>
        <taxon>Eubacteriales</taxon>
        <taxon>Clostridiaceae</taxon>
        <taxon>Clostridium</taxon>
    </lineage>
</organism>
<dbReference type="AlphaFoldDB" id="A0A162KYV9"/>
<proteinExistence type="predicted"/>
<dbReference type="PROSITE" id="PS00383">
    <property type="entry name" value="TYR_PHOSPHATASE_1"/>
    <property type="match status" value="1"/>
</dbReference>